<dbReference type="InterPro" id="IPR051590">
    <property type="entry name" value="Replication_Regulatory_Kinase"/>
</dbReference>
<feature type="region of interest" description="Disordered" evidence="5">
    <location>
        <begin position="33"/>
        <end position="62"/>
    </location>
</feature>
<dbReference type="HOGENOM" id="CLU_362555_0_0_1"/>
<dbReference type="OMA" id="DRKHRKF"/>
<evidence type="ECO:0000313" key="8">
    <source>
        <dbReference type="Proteomes" id="UP000019377"/>
    </source>
</evidence>
<dbReference type="Proteomes" id="UP000019377">
    <property type="component" value="Unassembled WGS sequence"/>
</dbReference>
<dbReference type="PANTHER" id="PTHR15375:SF26">
    <property type="entry name" value="PROTEIN CHIFFON"/>
    <property type="match status" value="1"/>
</dbReference>
<dbReference type="Pfam" id="PF00533">
    <property type="entry name" value="BRCT"/>
    <property type="match status" value="1"/>
</dbReference>
<dbReference type="InterPro" id="IPR036420">
    <property type="entry name" value="BRCT_dom_sf"/>
</dbReference>
<dbReference type="GO" id="GO:0031431">
    <property type="term" value="C:Dbf4-dependent protein kinase complex"/>
    <property type="evidence" value="ECO:0007669"/>
    <property type="project" value="TreeGrafter"/>
</dbReference>
<dbReference type="PANTHER" id="PTHR15375">
    <property type="entry name" value="ACTIVATOR OF S-PHASE KINASE-RELATED"/>
    <property type="match status" value="1"/>
</dbReference>
<feature type="compositionally biased region" description="Acidic residues" evidence="5">
    <location>
        <begin position="770"/>
        <end position="782"/>
    </location>
</feature>
<protein>
    <recommendedName>
        <fullName evidence="6">DBF4-type domain-containing protein</fullName>
    </recommendedName>
</protein>
<dbReference type="OrthoDB" id="21380at2759"/>
<evidence type="ECO:0000256" key="5">
    <source>
        <dbReference type="SAM" id="MobiDB-lite"/>
    </source>
</evidence>
<dbReference type="InterPro" id="IPR006572">
    <property type="entry name" value="Znf_DBF"/>
</dbReference>
<dbReference type="Gene3D" id="3.40.50.10190">
    <property type="entry name" value="BRCT domain"/>
    <property type="match status" value="1"/>
</dbReference>
<gene>
    <name evidence="7" type="ORF">PSEUBRA_SCAF1g00442</name>
</gene>
<dbReference type="EMBL" id="KI545851">
    <property type="protein sequence ID" value="EST10007.1"/>
    <property type="molecule type" value="Genomic_DNA"/>
</dbReference>
<dbReference type="STRING" id="1365824.V5GVT3"/>
<dbReference type="GO" id="GO:0003676">
    <property type="term" value="F:nucleic acid binding"/>
    <property type="evidence" value="ECO:0007669"/>
    <property type="project" value="InterPro"/>
</dbReference>
<feature type="compositionally biased region" description="Low complexity" evidence="5">
    <location>
        <begin position="170"/>
        <end position="181"/>
    </location>
</feature>
<dbReference type="GO" id="GO:0008270">
    <property type="term" value="F:zinc ion binding"/>
    <property type="evidence" value="ECO:0007669"/>
    <property type="project" value="UniProtKB-KW"/>
</dbReference>
<organism evidence="7 8">
    <name type="scientific">Kalmanozyma brasiliensis (strain GHG001)</name>
    <name type="common">Yeast</name>
    <name type="synonym">Pseudozyma brasiliensis</name>
    <dbReference type="NCBI Taxonomy" id="1365824"/>
    <lineage>
        <taxon>Eukaryota</taxon>
        <taxon>Fungi</taxon>
        <taxon>Dikarya</taxon>
        <taxon>Basidiomycota</taxon>
        <taxon>Ustilaginomycotina</taxon>
        <taxon>Ustilaginomycetes</taxon>
        <taxon>Ustilaginales</taxon>
        <taxon>Ustilaginaceae</taxon>
        <taxon>Kalmanozyma</taxon>
    </lineage>
</organism>
<feature type="compositionally biased region" description="Basic and acidic residues" evidence="5">
    <location>
        <begin position="187"/>
        <end position="205"/>
    </location>
</feature>
<dbReference type="GO" id="GO:1901987">
    <property type="term" value="P:regulation of cell cycle phase transition"/>
    <property type="evidence" value="ECO:0007669"/>
    <property type="project" value="TreeGrafter"/>
</dbReference>
<sequence>MSTTRDQPVSRIPLSVKNIPTQDAVNRDATLLRKPALTQQPPKQSMTAAATQYARPRTNVSRLPSFVSRSHLGLDRSNQENVPLVAANATPKKRAIPIDESHPRNVVVDSPSKRSRSSKSGTDSSNTEQSVGAALASDLNGIRVNDSRRLPQPSQAAEPPARLRRPEQAPAPTTSATTSTSVRTNRTLREPTEEFAPEARRRQSEQEVWRQKFTRAFPNFVFHFDSVDDSTARKYTAHILKLGGRVEPFFSNKVTHVITTRRVPDGSALEEINTNAGAAEKSSAHKLFRPSFLATRTSTVKTGANAARSRPIPLYSERNPLQERPARQYGPNDLLIKAQGFGIKVWQFEKLQNILMRLMKVSPRDLEASTNVKQDLSQMLEKEKVFGSTERDPAAARSTWHYFEKSACYVLVEDATLEYRPIMCTEFQYTREDRAQRIPPPWPMVYGQTPGRCPFTYYPPKRSVPKEEEGEGPSAPRLSAQLSLRRAVSLNNMARSNLGPAFRPHVPPIRTANDTRQQDYPMASGNSVSITSNIASTTSNIFTDQQNGATVGLPQNRRVAELNRRVHTSNAPIRPPRMLHASPASVLAGSAASGVGIRRDGGSPLPGSPLPGSPAAQRGDAEQGASVRRMLGLEDKERRVDTTIPGAGSGLQRSVSTSAVNKPASAKKPGYCENCRAKYEDFIEHIYDRKHRKFATNEANFVDIDALIGRVARPLRPVAVEYYGFGLEEIPSSQPEERGATYAESEEASVSAGSPEVEGDAFDCVLRDEQEADDEEEEEEQREEAQWQPQPYDVMIA</sequence>
<dbReference type="PROSITE" id="PS51265">
    <property type="entry name" value="ZF_DBF4"/>
    <property type="match status" value="1"/>
</dbReference>
<evidence type="ECO:0000313" key="7">
    <source>
        <dbReference type="EMBL" id="EST10007.1"/>
    </source>
</evidence>
<dbReference type="AlphaFoldDB" id="V5GVT3"/>
<feature type="region of interest" description="Disordered" evidence="5">
    <location>
        <begin position="642"/>
        <end position="667"/>
    </location>
</feature>
<dbReference type="Pfam" id="PF07535">
    <property type="entry name" value="zf-DBF"/>
    <property type="match status" value="1"/>
</dbReference>
<dbReference type="SMART" id="SM00586">
    <property type="entry name" value="ZnF_DBF"/>
    <property type="match status" value="1"/>
</dbReference>
<name>V5GVT3_KALBG</name>
<feature type="region of interest" description="Disordered" evidence="5">
    <location>
        <begin position="594"/>
        <end position="626"/>
    </location>
</feature>
<dbReference type="eggNOG" id="KOG4139">
    <property type="taxonomic scope" value="Eukaryota"/>
</dbReference>
<dbReference type="InterPro" id="IPR013939">
    <property type="entry name" value="Regulatory_Dfp1/Him1"/>
</dbReference>
<dbReference type="RefSeq" id="XP_016294996.1">
    <property type="nucleotide sequence ID" value="XM_016436004.1"/>
</dbReference>
<dbReference type="Pfam" id="PF22437">
    <property type="entry name" value="DBF4_BRCT"/>
    <property type="match status" value="1"/>
</dbReference>
<dbReference type="CDD" id="cd00027">
    <property type="entry name" value="BRCT"/>
    <property type="match status" value="1"/>
</dbReference>
<dbReference type="InterPro" id="IPR038545">
    <property type="entry name" value="Znf_DBF_sf"/>
</dbReference>
<dbReference type="SUPFAM" id="SSF52113">
    <property type="entry name" value="BRCT domain"/>
    <property type="match status" value="1"/>
</dbReference>
<keyword evidence="8" id="KW-1185">Reference proteome</keyword>
<evidence type="ECO:0000256" key="3">
    <source>
        <dbReference type="ARBA" id="ARBA00022833"/>
    </source>
</evidence>
<dbReference type="InterPro" id="IPR001357">
    <property type="entry name" value="BRCT_dom"/>
</dbReference>
<dbReference type="InterPro" id="IPR055116">
    <property type="entry name" value="DBF4_BRCT"/>
</dbReference>
<dbReference type="GO" id="GO:0043539">
    <property type="term" value="F:protein serine/threonine kinase activator activity"/>
    <property type="evidence" value="ECO:0007669"/>
    <property type="project" value="TreeGrafter"/>
</dbReference>
<feature type="compositionally biased region" description="Polar residues" evidence="5">
    <location>
        <begin position="651"/>
        <end position="660"/>
    </location>
</feature>
<reference evidence="8" key="1">
    <citation type="journal article" date="2013" name="Genome Announc.">
        <title>Draft genome sequence of Pseudozyma brasiliensis sp. nov. strain GHG001, a high producer of endo-1,4-xylanase isolated from an insect pest of sugarcane.</title>
        <authorList>
            <person name="Oliveira J.V.D.C."/>
            <person name="dos Santos R.A.C."/>
            <person name="Borges T.A."/>
            <person name="Riano-Pachon D.M."/>
            <person name="Goldman G.H."/>
        </authorList>
    </citation>
    <scope>NUCLEOTIDE SEQUENCE [LARGE SCALE GENOMIC DNA]</scope>
    <source>
        <strain evidence="8">GHG001</strain>
    </source>
</reference>
<feature type="domain" description="DBF4-type" evidence="6">
    <location>
        <begin position="665"/>
        <end position="714"/>
    </location>
</feature>
<proteinExistence type="predicted"/>
<accession>V5GVT3</accession>
<dbReference type="Gene3D" id="6.10.250.3410">
    <property type="entry name" value="DBF zinc finger"/>
    <property type="match status" value="1"/>
</dbReference>
<evidence type="ECO:0000256" key="2">
    <source>
        <dbReference type="ARBA" id="ARBA00022771"/>
    </source>
</evidence>
<evidence type="ECO:0000256" key="1">
    <source>
        <dbReference type="ARBA" id="ARBA00022723"/>
    </source>
</evidence>
<keyword evidence="3" id="KW-0862">Zinc</keyword>
<feature type="region of interest" description="Disordered" evidence="5">
    <location>
        <begin position="731"/>
        <end position="797"/>
    </location>
</feature>
<feature type="region of interest" description="Disordered" evidence="5">
    <location>
        <begin position="93"/>
        <end position="205"/>
    </location>
</feature>
<evidence type="ECO:0000256" key="4">
    <source>
        <dbReference type="PROSITE-ProRule" id="PRU00600"/>
    </source>
</evidence>
<keyword evidence="2 4" id="KW-0863">Zinc-finger</keyword>
<dbReference type="FunFam" id="6.10.250.3410:FF:000001">
    <property type="entry name" value="Protein DBF4 homolog A"/>
    <property type="match status" value="1"/>
</dbReference>
<feature type="compositionally biased region" description="Polar residues" evidence="5">
    <location>
        <begin position="37"/>
        <end position="50"/>
    </location>
</feature>
<evidence type="ECO:0000259" key="6">
    <source>
        <dbReference type="PROSITE" id="PS51265"/>
    </source>
</evidence>
<dbReference type="GO" id="GO:0010571">
    <property type="term" value="P:positive regulation of nuclear cell cycle DNA replication"/>
    <property type="evidence" value="ECO:0007669"/>
    <property type="project" value="TreeGrafter"/>
</dbReference>
<dbReference type="Pfam" id="PF08630">
    <property type="entry name" value="Dfp1_Him1_M"/>
    <property type="match status" value="1"/>
</dbReference>
<dbReference type="GeneID" id="27418633"/>
<keyword evidence="1" id="KW-0479">Metal-binding</keyword>